<feature type="chain" id="PRO_5015706784" description="Lipoprotein" evidence="1">
    <location>
        <begin position="19"/>
        <end position="69"/>
    </location>
</feature>
<reference evidence="2 3" key="1">
    <citation type="submission" date="2018-04" db="EMBL/GenBank/DDBJ databases">
        <title>Denitrifier Microvirgula.</title>
        <authorList>
            <person name="Anderson E."/>
            <person name="Jang J."/>
            <person name="Ishii S."/>
        </authorList>
    </citation>
    <scope>NUCLEOTIDE SEQUENCE [LARGE SCALE GENOMIC DNA]</scope>
    <source>
        <strain evidence="2 3">BE2.4</strain>
    </source>
</reference>
<dbReference type="RefSeq" id="WP_036386396.1">
    <property type="nucleotide sequence ID" value="NZ_CALFSO010000074.1"/>
</dbReference>
<name>A0A2U3TGV1_9NEIS</name>
<proteinExistence type="predicted"/>
<gene>
    <name evidence="2" type="ORF">DAI18_00065</name>
</gene>
<dbReference type="KEGG" id="maer:DAI18_00065"/>
<dbReference type="EMBL" id="CP028519">
    <property type="protein sequence ID" value="AVY92618.1"/>
    <property type="molecule type" value="Genomic_DNA"/>
</dbReference>
<dbReference type="PROSITE" id="PS51257">
    <property type="entry name" value="PROKAR_LIPOPROTEIN"/>
    <property type="match status" value="1"/>
</dbReference>
<protein>
    <recommendedName>
        <fullName evidence="4">Lipoprotein</fullName>
    </recommendedName>
</protein>
<accession>A0A2U3TGV1</accession>
<sequence length="69" mass="6942">MKPSIVLLALSLTGCAFASYQNGQVSVSSFGNGCAVVRHDSEVVASCARAVDIGPITNPPIQPGAAPAE</sequence>
<keyword evidence="3" id="KW-1185">Reference proteome</keyword>
<evidence type="ECO:0008006" key="4">
    <source>
        <dbReference type="Google" id="ProtNLM"/>
    </source>
</evidence>
<feature type="signal peptide" evidence="1">
    <location>
        <begin position="1"/>
        <end position="18"/>
    </location>
</feature>
<evidence type="ECO:0000313" key="3">
    <source>
        <dbReference type="Proteomes" id="UP000244173"/>
    </source>
</evidence>
<keyword evidence="1" id="KW-0732">Signal</keyword>
<evidence type="ECO:0000313" key="2">
    <source>
        <dbReference type="EMBL" id="AVY92618.1"/>
    </source>
</evidence>
<dbReference type="STRING" id="1122240.GCA_000620105_02906"/>
<dbReference type="Proteomes" id="UP000244173">
    <property type="component" value="Chromosome"/>
</dbReference>
<organism evidence="2 3">
    <name type="scientific">Microvirgula aerodenitrificans</name>
    <dbReference type="NCBI Taxonomy" id="57480"/>
    <lineage>
        <taxon>Bacteria</taxon>
        <taxon>Pseudomonadati</taxon>
        <taxon>Pseudomonadota</taxon>
        <taxon>Betaproteobacteria</taxon>
        <taxon>Neisseriales</taxon>
        <taxon>Aquaspirillaceae</taxon>
        <taxon>Microvirgula</taxon>
    </lineage>
</organism>
<dbReference type="AlphaFoldDB" id="A0A2U3TGV1"/>
<evidence type="ECO:0000256" key="1">
    <source>
        <dbReference type="SAM" id="SignalP"/>
    </source>
</evidence>